<dbReference type="EMBL" id="JAKNSF020000019">
    <property type="protein sequence ID" value="KAK7732698.1"/>
    <property type="molecule type" value="Genomic_DNA"/>
</dbReference>
<accession>A0ABR1PCK7</accession>
<organism evidence="2 3">
    <name type="scientific">Diaporthe eres</name>
    <name type="common">Phomopsis oblonga</name>
    <dbReference type="NCBI Taxonomy" id="83184"/>
    <lineage>
        <taxon>Eukaryota</taxon>
        <taxon>Fungi</taxon>
        <taxon>Dikarya</taxon>
        <taxon>Ascomycota</taxon>
        <taxon>Pezizomycotina</taxon>
        <taxon>Sordariomycetes</taxon>
        <taxon>Sordariomycetidae</taxon>
        <taxon>Diaporthales</taxon>
        <taxon>Diaporthaceae</taxon>
        <taxon>Diaporthe</taxon>
        <taxon>Diaporthe eres species complex</taxon>
    </lineage>
</organism>
<evidence type="ECO:0000256" key="1">
    <source>
        <dbReference type="SAM" id="MobiDB-lite"/>
    </source>
</evidence>
<evidence type="ECO:0000313" key="2">
    <source>
        <dbReference type="EMBL" id="KAK7732698.1"/>
    </source>
</evidence>
<sequence>MCPDNSPQQLCGVPTAVIYALLETNPQHFVGFCPETHYQTLIAVCHLSINPDNFDEHITVNVVLPGSTWAHLLGSTFLMTAAMTDQNFHQVILPHYARLVRRTVNVLQGAQVLRPGPAGWGWLLDDTVVRGWVTDRRRVMEPWVRRNVMAPDQARRRDARLAEIDREIGDAQPGNYTARQRELLNELLDLQPEYGERPQNRPEQRPRAGQHREQVGQGGGGQPLQTRVARQAFDRCSHRWYAAIHSAERNYNRMLRVAREEATAQEAQRFLQRAAEDGGGFYG</sequence>
<reference evidence="2 3" key="1">
    <citation type="submission" date="2024-02" db="EMBL/GenBank/DDBJ databases">
        <title>De novo assembly and annotation of 12 fungi associated with fruit tree decline syndrome in Ontario, Canada.</title>
        <authorList>
            <person name="Sulman M."/>
            <person name="Ellouze W."/>
            <person name="Ilyukhin E."/>
        </authorList>
    </citation>
    <scope>NUCLEOTIDE SEQUENCE [LARGE SCALE GENOMIC DNA]</scope>
    <source>
        <strain evidence="2 3">M169</strain>
    </source>
</reference>
<proteinExistence type="predicted"/>
<feature type="region of interest" description="Disordered" evidence="1">
    <location>
        <begin position="192"/>
        <end position="224"/>
    </location>
</feature>
<comment type="caution">
    <text evidence="2">The sequence shown here is derived from an EMBL/GenBank/DDBJ whole genome shotgun (WGS) entry which is preliminary data.</text>
</comment>
<protein>
    <submittedName>
        <fullName evidence="2">Uncharacterized protein</fullName>
    </submittedName>
</protein>
<feature type="compositionally biased region" description="Basic and acidic residues" evidence="1">
    <location>
        <begin position="194"/>
        <end position="214"/>
    </location>
</feature>
<name>A0ABR1PCK7_DIAER</name>
<gene>
    <name evidence="2" type="ORF">SLS63_004953</name>
</gene>
<evidence type="ECO:0000313" key="3">
    <source>
        <dbReference type="Proteomes" id="UP001430848"/>
    </source>
</evidence>
<keyword evidence="3" id="KW-1185">Reference proteome</keyword>
<dbReference type="Proteomes" id="UP001430848">
    <property type="component" value="Unassembled WGS sequence"/>
</dbReference>